<sequence>QEKDQLRQLQYTYQTLRAVSHNSILLCSDTVDMERCNRLRNELEEYFSEGGGSLSRVVLEEKVYIRPEHETGVRSSVRALISTHSDMPWTGRAVARVFHGIGSPNFPVETWCRVRRFWRSHLNVEFNIVVNLATQEIIRCR</sequence>
<gene>
    <name evidence="1" type="ORF">MNOR_LOCUS27758</name>
</gene>
<proteinExistence type="predicted"/>
<name>A0AAV2RRU0_MEGNR</name>
<accession>A0AAV2RRU0</accession>
<organism evidence="1 2">
    <name type="scientific">Meganyctiphanes norvegica</name>
    <name type="common">Northern krill</name>
    <name type="synonym">Thysanopoda norvegica</name>
    <dbReference type="NCBI Taxonomy" id="48144"/>
    <lineage>
        <taxon>Eukaryota</taxon>
        <taxon>Metazoa</taxon>
        <taxon>Ecdysozoa</taxon>
        <taxon>Arthropoda</taxon>
        <taxon>Crustacea</taxon>
        <taxon>Multicrustacea</taxon>
        <taxon>Malacostraca</taxon>
        <taxon>Eumalacostraca</taxon>
        <taxon>Eucarida</taxon>
        <taxon>Euphausiacea</taxon>
        <taxon>Euphausiidae</taxon>
        <taxon>Meganyctiphanes</taxon>
    </lineage>
</organism>
<protein>
    <submittedName>
        <fullName evidence="1">Uncharacterized protein</fullName>
    </submittedName>
</protein>
<keyword evidence="2" id="KW-1185">Reference proteome</keyword>
<dbReference type="EMBL" id="CAXKWB010029679">
    <property type="protein sequence ID" value="CAL4136113.1"/>
    <property type="molecule type" value="Genomic_DNA"/>
</dbReference>
<dbReference type="Proteomes" id="UP001497623">
    <property type="component" value="Unassembled WGS sequence"/>
</dbReference>
<comment type="caution">
    <text evidence="1">The sequence shown here is derived from an EMBL/GenBank/DDBJ whole genome shotgun (WGS) entry which is preliminary data.</text>
</comment>
<evidence type="ECO:0000313" key="2">
    <source>
        <dbReference type="Proteomes" id="UP001497623"/>
    </source>
</evidence>
<reference evidence="1 2" key="1">
    <citation type="submission" date="2024-05" db="EMBL/GenBank/DDBJ databases">
        <authorList>
            <person name="Wallberg A."/>
        </authorList>
    </citation>
    <scope>NUCLEOTIDE SEQUENCE [LARGE SCALE GENOMIC DNA]</scope>
</reference>
<evidence type="ECO:0000313" key="1">
    <source>
        <dbReference type="EMBL" id="CAL4136113.1"/>
    </source>
</evidence>
<dbReference type="AlphaFoldDB" id="A0AAV2RRU0"/>
<feature type="non-terminal residue" evidence="1">
    <location>
        <position position="1"/>
    </location>
</feature>